<name>A0AAD7D687_MYCRO</name>
<comment type="caution">
    <text evidence="2">The sequence shown here is derived from an EMBL/GenBank/DDBJ whole genome shotgun (WGS) entry which is preliminary data.</text>
</comment>
<gene>
    <name evidence="2" type="ORF">B0H17DRAFT_1205927</name>
</gene>
<evidence type="ECO:0000313" key="3">
    <source>
        <dbReference type="Proteomes" id="UP001221757"/>
    </source>
</evidence>
<accession>A0AAD7D687</accession>
<keyword evidence="3" id="KW-1185">Reference proteome</keyword>
<reference evidence="2" key="1">
    <citation type="submission" date="2023-03" db="EMBL/GenBank/DDBJ databases">
        <title>Massive genome expansion in bonnet fungi (Mycena s.s.) driven by repeated elements and novel gene families across ecological guilds.</title>
        <authorList>
            <consortium name="Lawrence Berkeley National Laboratory"/>
            <person name="Harder C.B."/>
            <person name="Miyauchi S."/>
            <person name="Viragh M."/>
            <person name="Kuo A."/>
            <person name="Thoen E."/>
            <person name="Andreopoulos B."/>
            <person name="Lu D."/>
            <person name="Skrede I."/>
            <person name="Drula E."/>
            <person name="Henrissat B."/>
            <person name="Morin E."/>
            <person name="Kohler A."/>
            <person name="Barry K."/>
            <person name="LaButti K."/>
            <person name="Morin E."/>
            <person name="Salamov A."/>
            <person name="Lipzen A."/>
            <person name="Mereny Z."/>
            <person name="Hegedus B."/>
            <person name="Baldrian P."/>
            <person name="Stursova M."/>
            <person name="Weitz H."/>
            <person name="Taylor A."/>
            <person name="Grigoriev I.V."/>
            <person name="Nagy L.G."/>
            <person name="Martin F."/>
            <person name="Kauserud H."/>
        </authorList>
    </citation>
    <scope>NUCLEOTIDE SEQUENCE</scope>
    <source>
        <strain evidence="2">CBHHK067</strain>
    </source>
</reference>
<organism evidence="2 3">
    <name type="scientific">Mycena rosella</name>
    <name type="common">Pink bonnet</name>
    <name type="synonym">Agaricus rosellus</name>
    <dbReference type="NCBI Taxonomy" id="1033263"/>
    <lineage>
        <taxon>Eukaryota</taxon>
        <taxon>Fungi</taxon>
        <taxon>Dikarya</taxon>
        <taxon>Basidiomycota</taxon>
        <taxon>Agaricomycotina</taxon>
        <taxon>Agaricomycetes</taxon>
        <taxon>Agaricomycetidae</taxon>
        <taxon>Agaricales</taxon>
        <taxon>Marasmiineae</taxon>
        <taxon>Mycenaceae</taxon>
        <taxon>Mycena</taxon>
    </lineage>
</organism>
<evidence type="ECO:0000313" key="2">
    <source>
        <dbReference type="EMBL" id="KAJ7681264.1"/>
    </source>
</evidence>
<dbReference type="Proteomes" id="UP001221757">
    <property type="component" value="Unassembled WGS sequence"/>
</dbReference>
<dbReference type="AlphaFoldDB" id="A0AAD7D687"/>
<proteinExistence type="predicted"/>
<feature type="region of interest" description="Disordered" evidence="1">
    <location>
        <begin position="291"/>
        <end position="310"/>
    </location>
</feature>
<evidence type="ECO:0000256" key="1">
    <source>
        <dbReference type="SAM" id="MobiDB-lite"/>
    </source>
</evidence>
<sequence>MPSTSSNSSYYREHTRQQDGWTVLVSPPAADLPPPYTAQDNATPAAAPVAPAGPATLPFQIPTNSNIIGAVPVTLTKTYACDVPFAVAFPGICIAMGLPSSPKHGLLLVGYKWDNERVNAPVHQLSNAADWTNCLESGLKMQKRARVRTVVCMIRNLNLPEETMPPTASIATLIAAPKKRKSAAHSPDGRKMYDFTQEYRLLKKSLECATHKDQMCFVSNVDGHHKEVDREHTSLWAKEITIGNATLSRTPENIMFQDYFLPAPKRRNARHNRVDSSTNPCAPTIHVIVNTSGSTHASPSPPRPPRHSPLSTITAATASANNIDIPSSLYRAQPDTDFHASTSFQDVRYPTVTDVLQRIDDSGLFSDSGVIDFPTVIFADDLAQSQITHVDQVPFLDTAFYVQVINMPEAVAELFVEESIADMGQAQKGKVGCDQTIN</sequence>
<dbReference type="EMBL" id="JARKIE010000120">
    <property type="protein sequence ID" value="KAJ7681264.1"/>
    <property type="molecule type" value="Genomic_DNA"/>
</dbReference>
<protein>
    <submittedName>
        <fullName evidence="2">Uncharacterized protein</fullName>
    </submittedName>
</protein>